<dbReference type="InterPro" id="IPR039426">
    <property type="entry name" value="TonB-dep_rcpt-like"/>
</dbReference>
<dbReference type="InterPro" id="IPR036942">
    <property type="entry name" value="Beta-barrel_TonB_sf"/>
</dbReference>
<comment type="caution">
    <text evidence="13">The sequence shown here is derived from an EMBL/GenBank/DDBJ whole genome shotgun (WGS) entry which is preliminary data.</text>
</comment>
<evidence type="ECO:0000259" key="12">
    <source>
        <dbReference type="Pfam" id="PF07715"/>
    </source>
</evidence>
<evidence type="ECO:0000256" key="6">
    <source>
        <dbReference type="ARBA" id="ARBA00023136"/>
    </source>
</evidence>
<dbReference type="SUPFAM" id="SSF49464">
    <property type="entry name" value="Carboxypeptidase regulatory domain-like"/>
    <property type="match status" value="1"/>
</dbReference>
<keyword evidence="10" id="KW-1133">Transmembrane helix</keyword>
<dbReference type="Pfam" id="PF00593">
    <property type="entry name" value="TonB_dep_Rec_b-barrel"/>
    <property type="match status" value="1"/>
</dbReference>
<dbReference type="InterPro" id="IPR012910">
    <property type="entry name" value="Plug_dom"/>
</dbReference>
<evidence type="ECO:0000256" key="9">
    <source>
        <dbReference type="RuleBase" id="RU003357"/>
    </source>
</evidence>
<dbReference type="RefSeq" id="WP_106295521.1">
    <property type="nucleotide sequence ID" value="NZ_PVTH01000015.1"/>
</dbReference>
<dbReference type="InterPro" id="IPR037066">
    <property type="entry name" value="Plug_dom_sf"/>
</dbReference>
<dbReference type="InterPro" id="IPR008969">
    <property type="entry name" value="CarboxyPept-like_regulatory"/>
</dbReference>
<dbReference type="Pfam" id="PF13715">
    <property type="entry name" value="CarbopepD_reg_2"/>
    <property type="match status" value="1"/>
</dbReference>
<evidence type="ECO:0000256" key="3">
    <source>
        <dbReference type="ARBA" id="ARBA00022452"/>
    </source>
</evidence>
<dbReference type="Gene3D" id="2.60.40.1120">
    <property type="entry name" value="Carboxypeptidase-like, regulatory domain"/>
    <property type="match status" value="1"/>
</dbReference>
<accession>A0A2T0TRN8</accession>
<proteinExistence type="inferred from homology"/>
<keyword evidence="3 8" id="KW-1134">Transmembrane beta strand</keyword>
<dbReference type="SUPFAM" id="SSF56935">
    <property type="entry name" value="Porins"/>
    <property type="match status" value="1"/>
</dbReference>
<evidence type="ECO:0000256" key="7">
    <source>
        <dbReference type="ARBA" id="ARBA00023237"/>
    </source>
</evidence>
<keyword evidence="7 8" id="KW-0998">Cell outer membrane</keyword>
<comment type="subcellular location">
    <subcellularLocation>
        <location evidence="1 8">Cell outer membrane</location>
        <topology evidence="1 8">Multi-pass membrane protein</topology>
    </subcellularLocation>
</comment>
<evidence type="ECO:0000256" key="8">
    <source>
        <dbReference type="PROSITE-ProRule" id="PRU01360"/>
    </source>
</evidence>
<dbReference type="Pfam" id="PF07715">
    <property type="entry name" value="Plug"/>
    <property type="match status" value="1"/>
</dbReference>
<keyword evidence="4 8" id="KW-0812">Transmembrane</keyword>
<feature type="transmembrane region" description="Helical" evidence="10">
    <location>
        <begin position="7"/>
        <end position="30"/>
    </location>
</feature>
<dbReference type="Gene3D" id="2.170.130.10">
    <property type="entry name" value="TonB-dependent receptor, plug domain"/>
    <property type="match status" value="1"/>
</dbReference>
<keyword evidence="2 8" id="KW-0813">Transport</keyword>
<evidence type="ECO:0000256" key="1">
    <source>
        <dbReference type="ARBA" id="ARBA00004571"/>
    </source>
</evidence>
<feature type="domain" description="TonB-dependent receptor-like beta-barrel" evidence="11">
    <location>
        <begin position="472"/>
        <end position="886"/>
    </location>
</feature>
<sequence>MKNLKHTLFLMSLNTVLSIFFVCLSSFMLVAKEGKSQNTNEVSIKVSRAGSNLKSVFATIEKQTQFRFFYDKGIVDNDTRVKVSGDLMSVAEVLESLSRQTGLVFKQINTTISVKRAANVPVNTVNNEQMQVIVSGQVTDERGNTLPGVSIKIKGAEGGTSTDPTGRYRISVAGPESVLAFSFIGFVTEERAVGSSGVLNVSLREQLTNLNEVVVIGYGTQKKADVTSAVTSVKAENFVRGAVKDAGQLLQGKVAGLAIATPSGDPTASTQILLRGTATLGTSVQPLILVDGIPGDLNTVAPEDIESMDVLKDGSAAAIYGTRGTNGVILITTKKPSGTIEPTIDYNGYLSTQEFANLPKMLSASEYKERLPLQDLGSNTDWVKEVSRGTPLSNGHNISLRGGSSKTNYVGTLGYRYFEGVFLKSDNRTINGRIDVNHNMFDNKLKLNFNVLNTDNKYNSLGSGSSFNNTVWRQVLGRNPTAPIRNEDGTWQEQTAIAGYENPLALLNESYGENQSQTTRLSGSIGWTPIDGLQLKALVSRSKLNSEFGYAETKQHISTVRDGRQGFASKSSGQSIDNLFEFTTQYSKSVDGHNFSALGGYSYQHNTSQNTGMQNLDFPAGNFSYIDNIGQGTALRNGLSSLYSGKFASNLIGFFGRLTYNYQEKYLLTANLRHEASSRFVGTKDPWGTFPAVSAGWRISKEPFLSNVSFLDDLKLRAGYGVTGTAPDDLFLGVSQLGYTDPITGRAITYLINGEWISGLSPISNPNPYLKWEVKKETNVGLDFTILKGRIGGSVDYYYRRTNGLLYDYPVPSPPNLYSFTKANVGVMQNSGIEALLNFQPVQKKKFSWFSSINFSTNRNKLVSLSNDLYQTTNNFINVGFTGSPVQTYTHRVEVGKEIGNFYGYKIVDINEDGSWVYENKDGNLSNVKEEADKKVLGNGLPKFYAGWNNNFTYGNFDLGITMRGAFDYQILNFQRMYSEVPGFSLYNQLSSAYDEVFGKAVLNKNILPEYNSYYIENGDFWKIDNITLGYKLKLPSQHFKSARIYVSTLNTLTITGYKGMDPEVNRLGLFPGNDDRDKYPTTRVYTLGLSLSIN</sequence>
<evidence type="ECO:0000256" key="5">
    <source>
        <dbReference type="ARBA" id="ARBA00023077"/>
    </source>
</evidence>
<organism evidence="13 14">
    <name type="scientific">Arcticibacter pallidicorallinus</name>
    <dbReference type="NCBI Taxonomy" id="1259464"/>
    <lineage>
        <taxon>Bacteria</taxon>
        <taxon>Pseudomonadati</taxon>
        <taxon>Bacteroidota</taxon>
        <taxon>Sphingobacteriia</taxon>
        <taxon>Sphingobacteriales</taxon>
        <taxon>Sphingobacteriaceae</taxon>
        <taxon>Arcticibacter</taxon>
    </lineage>
</organism>
<dbReference type="NCBIfam" id="TIGR04056">
    <property type="entry name" value="OMP_RagA_SusC"/>
    <property type="match status" value="1"/>
</dbReference>
<dbReference type="InterPro" id="IPR023996">
    <property type="entry name" value="TonB-dep_OMP_SusC/RagA"/>
</dbReference>
<evidence type="ECO:0000313" key="14">
    <source>
        <dbReference type="Proteomes" id="UP000238034"/>
    </source>
</evidence>
<keyword evidence="6 8" id="KW-0472">Membrane</keyword>
<evidence type="ECO:0000313" key="13">
    <source>
        <dbReference type="EMBL" id="PRY48345.1"/>
    </source>
</evidence>
<feature type="domain" description="TonB-dependent receptor plug" evidence="12">
    <location>
        <begin position="223"/>
        <end position="328"/>
    </location>
</feature>
<protein>
    <submittedName>
        <fullName evidence="13">TonB-linked SusC/RagA family outer membrane protein</fullName>
    </submittedName>
</protein>
<keyword evidence="5 9" id="KW-0798">TonB box</keyword>
<dbReference type="PROSITE" id="PS52016">
    <property type="entry name" value="TONB_DEPENDENT_REC_3"/>
    <property type="match status" value="1"/>
</dbReference>
<evidence type="ECO:0000259" key="11">
    <source>
        <dbReference type="Pfam" id="PF00593"/>
    </source>
</evidence>
<evidence type="ECO:0000256" key="10">
    <source>
        <dbReference type="SAM" id="Phobius"/>
    </source>
</evidence>
<dbReference type="InterPro" id="IPR000531">
    <property type="entry name" value="Beta-barrel_TonB"/>
</dbReference>
<dbReference type="GO" id="GO:0009279">
    <property type="term" value="C:cell outer membrane"/>
    <property type="evidence" value="ECO:0007669"/>
    <property type="project" value="UniProtKB-SubCell"/>
</dbReference>
<evidence type="ECO:0000256" key="2">
    <source>
        <dbReference type="ARBA" id="ARBA00022448"/>
    </source>
</evidence>
<dbReference type="AlphaFoldDB" id="A0A2T0TRN8"/>
<gene>
    <name evidence="13" type="ORF">B0I27_11546</name>
</gene>
<dbReference type="NCBIfam" id="TIGR04057">
    <property type="entry name" value="SusC_RagA_signa"/>
    <property type="match status" value="1"/>
</dbReference>
<comment type="similarity">
    <text evidence="8 9">Belongs to the TonB-dependent receptor family.</text>
</comment>
<dbReference type="Proteomes" id="UP000238034">
    <property type="component" value="Unassembled WGS sequence"/>
</dbReference>
<keyword evidence="14" id="KW-1185">Reference proteome</keyword>
<name>A0A2T0TRN8_9SPHI</name>
<dbReference type="EMBL" id="PVTH01000015">
    <property type="protein sequence ID" value="PRY48345.1"/>
    <property type="molecule type" value="Genomic_DNA"/>
</dbReference>
<dbReference type="Gene3D" id="2.40.170.20">
    <property type="entry name" value="TonB-dependent receptor, beta-barrel domain"/>
    <property type="match status" value="1"/>
</dbReference>
<dbReference type="InterPro" id="IPR023997">
    <property type="entry name" value="TonB-dep_OMP_SusC/RagA_CS"/>
</dbReference>
<reference evidence="13 14" key="1">
    <citation type="submission" date="2018-03" db="EMBL/GenBank/DDBJ databases">
        <title>Genomic Encyclopedia of Type Strains, Phase III (KMG-III): the genomes of soil and plant-associated and newly described type strains.</title>
        <authorList>
            <person name="Whitman W."/>
        </authorList>
    </citation>
    <scope>NUCLEOTIDE SEQUENCE [LARGE SCALE GENOMIC DNA]</scope>
    <source>
        <strain evidence="13 14">CGMCC 1.9313</strain>
    </source>
</reference>
<evidence type="ECO:0000256" key="4">
    <source>
        <dbReference type="ARBA" id="ARBA00022692"/>
    </source>
</evidence>
<dbReference type="OrthoDB" id="9768177at2"/>